<sequence>MEFKVLIEGMKCDGCAANVKEHFSTIKDVEDVQINREEKNAIVTSPRTISKEEFVSALAETSYEVTGVK</sequence>
<dbReference type="CDD" id="cd00371">
    <property type="entry name" value="HMA"/>
    <property type="match status" value="1"/>
</dbReference>
<proteinExistence type="predicted"/>
<evidence type="ECO:0000313" key="3">
    <source>
        <dbReference type="Proteomes" id="UP000273326"/>
    </source>
</evidence>
<dbReference type="AlphaFoldDB" id="A0A3Q9BIY4"/>
<dbReference type="EMBL" id="CP034465">
    <property type="protein sequence ID" value="AZP03438.1"/>
    <property type="molecule type" value="Genomic_DNA"/>
</dbReference>
<gene>
    <name evidence="2" type="ORF">EJN90_01450</name>
</gene>
<dbReference type="Gene3D" id="3.30.70.100">
    <property type="match status" value="1"/>
</dbReference>
<dbReference type="RefSeq" id="WP_126108529.1">
    <property type="nucleotide sequence ID" value="NZ_CP034465.1"/>
</dbReference>
<organism evidence="2 3">
    <name type="scientific">Jeotgalibaca ciconiae</name>
    <dbReference type="NCBI Taxonomy" id="2496265"/>
    <lineage>
        <taxon>Bacteria</taxon>
        <taxon>Bacillati</taxon>
        <taxon>Bacillota</taxon>
        <taxon>Bacilli</taxon>
        <taxon>Lactobacillales</taxon>
        <taxon>Carnobacteriaceae</taxon>
        <taxon>Jeotgalibaca</taxon>
    </lineage>
</organism>
<dbReference type="Pfam" id="PF00403">
    <property type="entry name" value="HMA"/>
    <property type="match status" value="1"/>
</dbReference>
<protein>
    <submittedName>
        <fullName evidence="2">Heavy-metal-associated domain-containing protein</fullName>
    </submittedName>
</protein>
<keyword evidence="3" id="KW-1185">Reference proteome</keyword>
<dbReference type="Proteomes" id="UP000273326">
    <property type="component" value="Chromosome"/>
</dbReference>
<dbReference type="GO" id="GO:0046872">
    <property type="term" value="F:metal ion binding"/>
    <property type="evidence" value="ECO:0007669"/>
    <property type="project" value="InterPro"/>
</dbReference>
<dbReference type="KEGG" id="jeh:EJN90_01450"/>
<dbReference type="OrthoDB" id="9813965at2"/>
<evidence type="ECO:0000259" key="1">
    <source>
        <dbReference type="PROSITE" id="PS50846"/>
    </source>
</evidence>
<feature type="domain" description="HMA" evidence="1">
    <location>
        <begin position="1"/>
        <end position="66"/>
    </location>
</feature>
<dbReference type="PROSITE" id="PS50846">
    <property type="entry name" value="HMA_2"/>
    <property type="match status" value="1"/>
</dbReference>
<name>A0A3Q9BIY4_9LACT</name>
<reference evidence="3" key="1">
    <citation type="submission" date="2018-12" db="EMBL/GenBank/DDBJ databases">
        <title>Complete genome sequencing of Jeotgalibaca sp. H21T32.</title>
        <authorList>
            <person name="Bae J.-W."/>
            <person name="Lee S.-Y."/>
        </authorList>
    </citation>
    <scope>NUCLEOTIDE SEQUENCE [LARGE SCALE GENOMIC DNA]</scope>
    <source>
        <strain evidence="3">H21T32</strain>
    </source>
</reference>
<dbReference type="InterPro" id="IPR036163">
    <property type="entry name" value="HMA_dom_sf"/>
</dbReference>
<dbReference type="SUPFAM" id="SSF55008">
    <property type="entry name" value="HMA, heavy metal-associated domain"/>
    <property type="match status" value="1"/>
</dbReference>
<dbReference type="InterPro" id="IPR006121">
    <property type="entry name" value="HMA_dom"/>
</dbReference>
<evidence type="ECO:0000313" key="2">
    <source>
        <dbReference type="EMBL" id="AZP03438.1"/>
    </source>
</evidence>
<accession>A0A3Q9BIY4</accession>